<dbReference type="Pfam" id="PF20629">
    <property type="entry name" value="GD_AH_C"/>
    <property type="match status" value="1"/>
</dbReference>
<dbReference type="Pfam" id="PF04295">
    <property type="entry name" value="GD_AH_second"/>
    <property type="match status" value="1"/>
</dbReference>
<reference evidence="4 5" key="1">
    <citation type="submission" date="2021-12" db="EMBL/GenBank/DDBJ databases">
        <title>Genome sequencing of bacteria with rrn-lacking chromosome and rrn-plasmid.</title>
        <authorList>
            <person name="Anda M."/>
            <person name="Iwasaki W."/>
        </authorList>
    </citation>
    <scope>NUCLEOTIDE SEQUENCE [LARGE SCALE GENOMIC DNA]</scope>
    <source>
        <strain evidence="4 5">NBRC 101262</strain>
        <plasmid evidence="4 5">pPP8</plasmid>
    </source>
</reference>
<gene>
    <name evidence="4" type="ORF">PEPS_46330</name>
</gene>
<evidence type="ECO:0000313" key="4">
    <source>
        <dbReference type="EMBL" id="BDD02353.1"/>
    </source>
</evidence>
<dbReference type="Gene3D" id="2.30.130.110">
    <property type="match status" value="1"/>
</dbReference>
<dbReference type="InterPro" id="IPR048332">
    <property type="entry name" value="GD_AH_C"/>
</dbReference>
<proteinExistence type="inferred from homology"/>
<geneLocation type="plasmid" evidence="4 5">
    <name>pPP8</name>
</geneLocation>
<evidence type="ECO:0000313" key="5">
    <source>
        <dbReference type="Proteomes" id="UP001354989"/>
    </source>
</evidence>
<feature type="domain" description="SAF" evidence="3">
    <location>
        <begin position="12"/>
        <end position="83"/>
    </location>
</feature>
<dbReference type="Proteomes" id="UP001354989">
    <property type="component" value="Plasmid pPP8"/>
</dbReference>
<dbReference type="EMBL" id="AP025300">
    <property type="protein sequence ID" value="BDD02353.1"/>
    <property type="molecule type" value="Genomic_DNA"/>
</dbReference>
<protein>
    <submittedName>
        <fullName evidence="4">Dehydratase</fullName>
    </submittedName>
</protein>
<keyword evidence="5" id="KW-1185">Reference proteome</keyword>
<accession>A0ABN6LK86</accession>
<evidence type="ECO:0000256" key="1">
    <source>
        <dbReference type="ARBA" id="ARBA00010986"/>
    </source>
</evidence>
<comment type="similarity">
    <text evidence="1">Belongs to the UxaA family.</text>
</comment>
<dbReference type="InterPro" id="IPR044144">
    <property type="entry name" value="SAF_UxaA/GarD"/>
</dbReference>
<dbReference type="PANTHER" id="PTHR30536">
    <property type="entry name" value="ALTRONATE/GALACTARATE DEHYDRATASE"/>
    <property type="match status" value="1"/>
</dbReference>
<evidence type="ECO:0000259" key="3">
    <source>
        <dbReference type="SMART" id="SM00858"/>
    </source>
</evidence>
<dbReference type="RefSeq" id="WP_338399512.1">
    <property type="nucleotide sequence ID" value="NZ_AP025300.1"/>
</dbReference>
<sequence>MKKLTLRVNAADNIIVALSELSKGTEVDVEGQSITLVENIPAKFKFAQQDFAKGDALIMYGVQIGVANEFIAKGAKITIDNISHATEKATIKDQFDYSWNPPLVNTEQYFQGYHREDGKVGTRNVWLVMPLVFCENRNILAIQKALEPYLQPKKQHNEQLASLIAQAKSGDVADQILSTEFALSDSAPDFVKPFENVDGVKYLTHHAGCGGTRADGERLCRLLVGYLMNPNVGGATILSLGCQNAQVSLFKEVLEQMAPGLNKPVYIHEQQQSKSEKEFLAAAIKSTIAGLSKINKIQRKPAPVSDLVIGMECGGSDGFSGLSANPLLGRVADRIVALGGSAILAEFPELNGVEQNIIDRCINKTDAESFQAMMKAYGDEAEAKGSGFAANPSPGNIRDGLVTDAMKSAGAAKKGGEAPIVEVLDYTEQVTKKGLSLVCTPGNDVESTTALVGSGATVVLFSTGLGTPTGNPATPVLKVSSNSEMSNRMQDIIDFDAGTIISGVDTLDTAADRLLQQIINVASGTAAKAEVLQQDDFIPWRRDLSL</sequence>
<dbReference type="InterPro" id="IPR013974">
    <property type="entry name" value="SAF"/>
</dbReference>
<dbReference type="InterPro" id="IPR007392">
    <property type="entry name" value="GD_AH_second"/>
</dbReference>
<evidence type="ECO:0000256" key="2">
    <source>
        <dbReference type="ARBA" id="ARBA00023239"/>
    </source>
</evidence>
<dbReference type="PANTHER" id="PTHR30536:SF5">
    <property type="entry name" value="ALTRONATE DEHYDRATASE"/>
    <property type="match status" value="1"/>
</dbReference>
<dbReference type="CDD" id="cd11613">
    <property type="entry name" value="SAF_AH_GD"/>
    <property type="match status" value="1"/>
</dbReference>
<name>A0ABN6LK86_9BACT</name>
<dbReference type="InterPro" id="IPR052172">
    <property type="entry name" value="UxaA_altronate/galactarate_dh"/>
</dbReference>
<organism evidence="4 5">
    <name type="scientific">Persicobacter psychrovividus</name>
    <dbReference type="NCBI Taxonomy" id="387638"/>
    <lineage>
        <taxon>Bacteria</taxon>
        <taxon>Pseudomonadati</taxon>
        <taxon>Bacteroidota</taxon>
        <taxon>Cytophagia</taxon>
        <taxon>Cytophagales</taxon>
        <taxon>Persicobacteraceae</taxon>
        <taxon>Persicobacter</taxon>
    </lineage>
</organism>
<keyword evidence="4" id="KW-0614">Plasmid</keyword>
<dbReference type="SMART" id="SM00858">
    <property type="entry name" value="SAF"/>
    <property type="match status" value="1"/>
</dbReference>
<keyword evidence="2" id="KW-0456">Lyase</keyword>